<dbReference type="InterPro" id="IPR036465">
    <property type="entry name" value="vWFA_dom_sf"/>
</dbReference>
<dbReference type="PANTHER" id="PTHR10166:SF37">
    <property type="entry name" value="STOLID, ISOFORM H"/>
    <property type="match status" value="1"/>
</dbReference>
<dbReference type="SMART" id="SM00327">
    <property type="entry name" value="VWA"/>
    <property type="match status" value="1"/>
</dbReference>
<dbReference type="InterPro" id="IPR022156">
    <property type="entry name" value="Uncharacterised_YfbK_N"/>
</dbReference>
<dbReference type="SUPFAM" id="SSF53300">
    <property type="entry name" value="vWA-like"/>
    <property type="match status" value="1"/>
</dbReference>
<accession>A0A6U3X422</accession>
<reference evidence="4" key="1">
    <citation type="submission" date="2021-01" db="EMBL/GenBank/DDBJ databases">
        <authorList>
            <person name="Corre E."/>
            <person name="Pelletier E."/>
            <person name="Niang G."/>
            <person name="Scheremetjew M."/>
            <person name="Finn R."/>
            <person name="Kale V."/>
            <person name="Holt S."/>
            <person name="Cochrane G."/>
            <person name="Meng A."/>
            <person name="Brown T."/>
            <person name="Cohen L."/>
        </authorList>
    </citation>
    <scope>NUCLEOTIDE SEQUENCE</scope>
    <source>
        <strain evidence="4">Pop2</strain>
    </source>
</reference>
<dbReference type="PROSITE" id="PS50234">
    <property type="entry name" value="VWFA"/>
    <property type="match status" value="1"/>
</dbReference>
<evidence type="ECO:0000313" key="4">
    <source>
        <dbReference type="EMBL" id="CAD9336292.1"/>
    </source>
</evidence>
<dbReference type="Gene3D" id="3.40.50.410">
    <property type="entry name" value="von Willebrand factor, type A domain"/>
    <property type="match status" value="1"/>
</dbReference>
<dbReference type="PANTHER" id="PTHR10166">
    <property type="entry name" value="VOLTAGE-DEPENDENT CALCIUM CHANNEL SUBUNIT ALPHA-2/DELTA-RELATED"/>
    <property type="match status" value="1"/>
</dbReference>
<dbReference type="EMBL" id="HBGN01022264">
    <property type="protein sequence ID" value="CAD9336292.1"/>
    <property type="molecule type" value="Transcribed_RNA"/>
</dbReference>
<dbReference type="AlphaFoldDB" id="A0A6U3X422"/>
<proteinExistence type="predicted"/>
<feature type="transmembrane region" description="Helical" evidence="2">
    <location>
        <begin position="21"/>
        <end position="42"/>
    </location>
</feature>
<dbReference type="Pfam" id="PF12034">
    <property type="entry name" value="YfbK_C"/>
    <property type="match status" value="1"/>
</dbReference>
<feature type="region of interest" description="Disordered" evidence="1">
    <location>
        <begin position="71"/>
        <end position="104"/>
    </location>
</feature>
<evidence type="ECO:0000256" key="1">
    <source>
        <dbReference type="SAM" id="MobiDB-lite"/>
    </source>
</evidence>
<gene>
    <name evidence="4" type="ORF">DBRI1063_LOCUS14203</name>
</gene>
<protein>
    <recommendedName>
        <fullName evidence="3">VWFA domain-containing protein</fullName>
    </recommendedName>
</protein>
<dbReference type="Pfam" id="PF12450">
    <property type="entry name" value="vWF_A"/>
    <property type="match status" value="1"/>
</dbReference>
<keyword evidence="2" id="KW-0812">Transmembrane</keyword>
<dbReference type="InterPro" id="IPR002035">
    <property type="entry name" value="VWF_A"/>
</dbReference>
<dbReference type="CDD" id="cd01465">
    <property type="entry name" value="vWA_subgroup"/>
    <property type="match status" value="1"/>
</dbReference>
<organism evidence="4">
    <name type="scientific">Ditylum brightwellii</name>
    <dbReference type="NCBI Taxonomy" id="49249"/>
    <lineage>
        <taxon>Eukaryota</taxon>
        <taxon>Sar</taxon>
        <taxon>Stramenopiles</taxon>
        <taxon>Ochrophyta</taxon>
        <taxon>Bacillariophyta</taxon>
        <taxon>Mediophyceae</taxon>
        <taxon>Lithodesmiophycidae</taxon>
        <taxon>Lithodesmiales</taxon>
        <taxon>Lithodesmiaceae</taxon>
        <taxon>Ditylum</taxon>
    </lineage>
</organism>
<feature type="compositionally biased region" description="Low complexity" evidence="1">
    <location>
        <begin position="76"/>
        <end position="104"/>
    </location>
</feature>
<name>A0A6U3X422_9STRA</name>
<dbReference type="InterPro" id="IPR051173">
    <property type="entry name" value="Ca_channel_alpha-2/delta"/>
</dbReference>
<keyword evidence="2" id="KW-0472">Membrane</keyword>
<evidence type="ECO:0000256" key="2">
    <source>
        <dbReference type="SAM" id="Phobius"/>
    </source>
</evidence>
<feature type="domain" description="VWFA" evidence="3">
    <location>
        <begin position="271"/>
        <end position="449"/>
    </location>
</feature>
<evidence type="ECO:0000259" key="3">
    <source>
        <dbReference type="PROSITE" id="PS50234"/>
    </source>
</evidence>
<dbReference type="Pfam" id="PF13519">
    <property type="entry name" value="VWA_2"/>
    <property type="match status" value="1"/>
</dbReference>
<keyword evidence="2" id="KW-1133">Transmembrane helix</keyword>
<sequence>MTNNTASPQKKPTRLGLSSRRWLIGIPVCIALVTVAFQVVFFQRDNSNQDLLAGRAEFRIVQDSARLTAAETTHDAASPSSVIPSACPSSSPSAAPSMSPSASPAAAMDQMYDAQSYALYDDSSSAAKAKGLGRARLLSMESYGKYLLSDSFDSDKRYQYHHGDQFQSVEDNSIKKTMSEPVSTFSVDVDTSSYSYVRRLLKDWRLPPRDAVKVEEFINYFDYEYPQPPNREVPFEATVAVSKSPWHKGQKLLHIGIKGYGMDPSDRPYSNLVFLVDVSGSMGNIDRLPLAKEAMEMLLNTMQPEDLVSIVTYASNVNVPLPPTPVADKKHILSVLNSLSASGSTWGTGGIEKAYELAEKNFDKDAVNRIMLLTDGDFNIGLMDNYSLKTYIETKRETGIFLSVLGFGMGNYKDDFMKSLANNGNGVAAYVDSLEEAHKVMVTEASSTMFPIAKDVKVQVEFNPAKVAEYRLVGYEKRLLRREDFNNDKVDAADIGAGHAVTALYEIKPVGWEEKVGVDELRYSQPVLKEQDASTKLGQEYAFVKMRYKLPDEDESKLISKAATVEDEMDRIAEINDSSMHVAATEFKFATAVASFAQLLKGEAQMDGFSYGSVLELAEANIGDDPYGYRREFIRLVRTAKRITQESNRIVEEANRFQTSHDIVID</sequence>
<dbReference type="InterPro" id="IPR021908">
    <property type="entry name" value="YfbK_C"/>
</dbReference>